<gene>
    <name evidence="1" type="ORF">ACFQ41_00470</name>
</gene>
<evidence type="ECO:0000313" key="1">
    <source>
        <dbReference type="EMBL" id="MFD1397778.1"/>
    </source>
</evidence>
<name>A0ABW4BE45_9LACO</name>
<comment type="caution">
    <text evidence="1">The sequence shown here is derived from an EMBL/GenBank/DDBJ whole genome shotgun (WGS) entry which is preliminary data.</text>
</comment>
<evidence type="ECO:0000313" key="2">
    <source>
        <dbReference type="Proteomes" id="UP001597199"/>
    </source>
</evidence>
<dbReference type="Proteomes" id="UP001597199">
    <property type="component" value="Unassembled WGS sequence"/>
</dbReference>
<reference evidence="2" key="1">
    <citation type="journal article" date="2019" name="Int. J. Syst. Evol. Microbiol.">
        <title>The Global Catalogue of Microorganisms (GCM) 10K type strain sequencing project: providing services to taxonomists for standard genome sequencing and annotation.</title>
        <authorList>
            <consortium name="The Broad Institute Genomics Platform"/>
            <consortium name="The Broad Institute Genome Sequencing Center for Infectious Disease"/>
            <person name="Wu L."/>
            <person name="Ma J."/>
        </authorList>
    </citation>
    <scope>NUCLEOTIDE SEQUENCE [LARGE SCALE GENOMIC DNA]</scope>
    <source>
        <strain evidence="2">CCM 9110</strain>
    </source>
</reference>
<dbReference type="RefSeq" id="WP_204119916.1">
    <property type="nucleotide sequence ID" value="NZ_BOLV01000047.1"/>
</dbReference>
<protein>
    <submittedName>
        <fullName evidence="1">Uncharacterized protein</fullName>
    </submittedName>
</protein>
<organism evidence="1 2">
    <name type="scientific">Lacticaseibacillus suilingensis</name>
    <dbReference type="NCBI Taxonomy" id="2799577"/>
    <lineage>
        <taxon>Bacteria</taxon>
        <taxon>Bacillati</taxon>
        <taxon>Bacillota</taxon>
        <taxon>Bacilli</taxon>
        <taxon>Lactobacillales</taxon>
        <taxon>Lactobacillaceae</taxon>
        <taxon>Lacticaseibacillus</taxon>
    </lineage>
</organism>
<keyword evidence="2" id="KW-1185">Reference proteome</keyword>
<dbReference type="EMBL" id="JBHTOA010000004">
    <property type="protein sequence ID" value="MFD1397778.1"/>
    <property type="molecule type" value="Genomic_DNA"/>
</dbReference>
<sequence>MKTMEDFYTEMARRSDYAGEGDACGLYTFGLVSVLTAESNEYLRVKIASPYTVSNFIISIQHGDFAPVLDKIEAEQIHTF</sequence>
<proteinExistence type="predicted"/>
<accession>A0ABW4BE45</accession>